<evidence type="ECO:0000313" key="5">
    <source>
        <dbReference type="EMBL" id="AQG78071.1"/>
    </source>
</evidence>
<dbReference type="RefSeq" id="WP_077129495.1">
    <property type="nucleotide sequence ID" value="NZ_CP014263.1"/>
</dbReference>
<keyword evidence="1" id="KW-0805">Transcription regulation</keyword>
<keyword evidence="6" id="KW-1185">Reference proteome</keyword>
<dbReference type="PANTHER" id="PTHR47894">
    <property type="entry name" value="HTH-TYPE TRANSCRIPTIONAL REGULATOR GADX"/>
    <property type="match status" value="1"/>
</dbReference>
<accession>A0A1P9WRT3</accession>
<dbReference type="OrthoDB" id="5582699at2"/>
<dbReference type="Pfam" id="PF12833">
    <property type="entry name" value="HTH_18"/>
    <property type="match status" value="1"/>
</dbReference>
<dbReference type="Gene3D" id="1.10.10.60">
    <property type="entry name" value="Homeodomain-like"/>
    <property type="match status" value="1"/>
</dbReference>
<dbReference type="Proteomes" id="UP000187941">
    <property type="component" value="Chromosome"/>
</dbReference>
<sequence length="336" mass="37435">MKVAHTLSVATVNLMLFAARQRGADPDALIQTVGLTPGYLRHPDNRISIRQMHDLWREAIAATGDNSLPLKLGELVSPMSVGVLAYVMMHSPTLGAALNRLFQYQDLVCEGIRTTGKRTGNQFALLLDIVSPDVTYPDYALNSELSVYQSAMRALTGQRLVADTVQFSYPHPADVSEHERVFGPAEIGFDTHQTAYIFDASLLNLPVLNANPGLFTLFEQHAGELLQRVRTLTLRERVRAEIVTLLKGEEPTLVAIADRLAMGVRTLQLHLKGEGTTYQQELDDVRKELAVRHLREPNLSLTDVCYLLGFSEPSVFFRSFKKWTGQTPGEFRAAYL</sequence>
<dbReference type="PANTHER" id="PTHR47894:SF1">
    <property type="entry name" value="HTH-TYPE TRANSCRIPTIONAL REGULATOR VQSM"/>
    <property type="match status" value="1"/>
</dbReference>
<dbReference type="STRING" id="1178516.AWR27_01110"/>
<dbReference type="InterPro" id="IPR020449">
    <property type="entry name" value="Tscrpt_reg_AraC-type_HTH"/>
</dbReference>
<evidence type="ECO:0000256" key="1">
    <source>
        <dbReference type="ARBA" id="ARBA00023015"/>
    </source>
</evidence>
<dbReference type="SUPFAM" id="SSF46689">
    <property type="entry name" value="Homeodomain-like"/>
    <property type="match status" value="1"/>
</dbReference>
<dbReference type="GO" id="GO:0005829">
    <property type="term" value="C:cytosol"/>
    <property type="evidence" value="ECO:0007669"/>
    <property type="project" value="TreeGrafter"/>
</dbReference>
<organism evidence="5 6">
    <name type="scientific">Spirosoma montaniterrae</name>
    <dbReference type="NCBI Taxonomy" id="1178516"/>
    <lineage>
        <taxon>Bacteria</taxon>
        <taxon>Pseudomonadati</taxon>
        <taxon>Bacteroidota</taxon>
        <taxon>Cytophagia</taxon>
        <taxon>Cytophagales</taxon>
        <taxon>Cytophagaceae</taxon>
        <taxon>Spirosoma</taxon>
    </lineage>
</organism>
<dbReference type="SMART" id="SM00342">
    <property type="entry name" value="HTH_ARAC"/>
    <property type="match status" value="1"/>
</dbReference>
<dbReference type="PROSITE" id="PS01124">
    <property type="entry name" value="HTH_ARAC_FAMILY_2"/>
    <property type="match status" value="1"/>
</dbReference>
<keyword evidence="2" id="KW-0238">DNA-binding</keyword>
<keyword evidence="3" id="KW-0804">Transcription</keyword>
<dbReference type="InterPro" id="IPR018060">
    <property type="entry name" value="HTH_AraC"/>
</dbReference>
<evidence type="ECO:0000259" key="4">
    <source>
        <dbReference type="PROSITE" id="PS01124"/>
    </source>
</evidence>
<dbReference type="EMBL" id="CP014263">
    <property type="protein sequence ID" value="AQG78071.1"/>
    <property type="molecule type" value="Genomic_DNA"/>
</dbReference>
<dbReference type="GO" id="GO:0003700">
    <property type="term" value="F:DNA-binding transcription factor activity"/>
    <property type="evidence" value="ECO:0007669"/>
    <property type="project" value="InterPro"/>
</dbReference>
<dbReference type="Pfam" id="PF12625">
    <property type="entry name" value="Arabinose_bd"/>
    <property type="match status" value="1"/>
</dbReference>
<reference evidence="5 6" key="1">
    <citation type="submission" date="2016-01" db="EMBL/GenBank/DDBJ databases">
        <authorList>
            <person name="Oliw E.H."/>
        </authorList>
    </citation>
    <scope>NUCLEOTIDE SEQUENCE [LARGE SCALE GENOMIC DNA]</scope>
    <source>
        <strain evidence="5 6">DY10</strain>
    </source>
</reference>
<protein>
    <submittedName>
        <fullName evidence="5">AraC family transcriptional regulator</fullName>
    </submittedName>
</protein>
<dbReference type="InterPro" id="IPR009057">
    <property type="entry name" value="Homeodomain-like_sf"/>
</dbReference>
<gene>
    <name evidence="5" type="ORF">AWR27_01110</name>
</gene>
<dbReference type="PRINTS" id="PR00032">
    <property type="entry name" value="HTHARAC"/>
</dbReference>
<evidence type="ECO:0000256" key="2">
    <source>
        <dbReference type="ARBA" id="ARBA00023125"/>
    </source>
</evidence>
<dbReference type="AlphaFoldDB" id="A0A1P9WRT3"/>
<dbReference type="KEGG" id="smon:AWR27_01110"/>
<evidence type="ECO:0000313" key="6">
    <source>
        <dbReference type="Proteomes" id="UP000187941"/>
    </source>
</evidence>
<dbReference type="GO" id="GO:0000976">
    <property type="term" value="F:transcription cis-regulatory region binding"/>
    <property type="evidence" value="ECO:0007669"/>
    <property type="project" value="TreeGrafter"/>
</dbReference>
<name>A0A1P9WRT3_9BACT</name>
<proteinExistence type="predicted"/>
<dbReference type="InterPro" id="IPR032687">
    <property type="entry name" value="AraC-type_N"/>
</dbReference>
<feature type="domain" description="HTH araC/xylS-type" evidence="4">
    <location>
        <begin position="236"/>
        <end position="334"/>
    </location>
</feature>
<evidence type="ECO:0000256" key="3">
    <source>
        <dbReference type="ARBA" id="ARBA00023163"/>
    </source>
</evidence>